<proteinExistence type="predicted"/>
<keyword evidence="4" id="KW-0410">Iron transport</keyword>
<evidence type="ECO:0000313" key="12">
    <source>
        <dbReference type="EMBL" id="SPP25495.1"/>
    </source>
</evidence>
<keyword evidence="2" id="KW-0813">Transport</keyword>
<reference evidence="14" key="2">
    <citation type="submission" date="2018-04" db="EMBL/GenBank/DDBJ databases">
        <authorList>
            <person name="Illikoud N."/>
        </authorList>
    </citation>
    <scope>NUCLEOTIDE SEQUENCE [LARGE SCALE GENOMIC DNA]</scope>
</reference>
<keyword evidence="8" id="KW-0406">Ion transport</keyword>
<dbReference type="InterPro" id="IPR017871">
    <property type="entry name" value="ABC_transporter-like_CS"/>
</dbReference>
<dbReference type="GO" id="GO:0005524">
    <property type="term" value="F:ATP binding"/>
    <property type="evidence" value="ECO:0007669"/>
    <property type="project" value="UniProtKB-KW"/>
</dbReference>
<gene>
    <name evidence="12" type="primary">fhuC</name>
    <name evidence="12" type="ORF">BTBSAS_10011</name>
    <name evidence="11" type="ORF">CNY62_07905</name>
</gene>
<name>A0A1D2LKN1_BROTH</name>
<keyword evidence="5" id="KW-0547">Nucleotide-binding</keyword>
<dbReference type="CDD" id="cd03214">
    <property type="entry name" value="ABC_Iron-Siderophores_B12_Hemin"/>
    <property type="match status" value="1"/>
</dbReference>
<dbReference type="OrthoDB" id="9787851at2"/>
<dbReference type="EMBL" id="CP023483">
    <property type="protein sequence ID" value="ATF26306.1"/>
    <property type="molecule type" value="Genomic_DNA"/>
</dbReference>
<keyword evidence="6 11" id="KW-0067">ATP-binding</keyword>
<evidence type="ECO:0000256" key="1">
    <source>
        <dbReference type="ARBA" id="ARBA00004202"/>
    </source>
</evidence>
<dbReference type="PROSITE" id="PS00211">
    <property type="entry name" value="ABC_TRANSPORTER_1"/>
    <property type="match status" value="1"/>
</dbReference>
<dbReference type="InterPro" id="IPR003439">
    <property type="entry name" value="ABC_transporter-like_ATP-bd"/>
</dbReference>
<organism evidence="11 13">
    <name type="scientific">Brochothrix thermosphacta</name>
    <name type="common">Microbacterium thermosphactum</name>
    <dbReference type="NCBI Taxonomy" id="2756"/>
    <lineage>
        <taxon>Bacteria</taxon>
        <taxon>Bacillati</taxon>
        <taxon>Bacillota</taxon>
        <taxon>Bacilli</taxon>
        <taxon>Bacillales</taxon>
        <taxon>Listeriaceae</taxon>
        <taxon>Brochothrix</taxon>
    </lineage>
</organism>
<dbReference type="PANTHER" id="PTHR42771">
    <property type="entry name" value="IRON(3+)-HYDROXAMATE IMPORT ATP-BINDING PROTEIN FHUC"/>
    <property type="match status" value="1"/>
</dbReference>
<dbReference type="GO" id="GO:0006826">
    <property type="term" value="P:iron ion transport"/>
    <property type="evidence" value="ECO:0007669"/>
    <property type="project" value="UniProtKB-KW"/>
</dbReference>
<dbReference type="GeneID" id="66536996"/>
<dbReference type="Proteomes" id="UP000243591">
    <property type="component" value="Chromosome"/>
</dbReference>
<evidence type="ECO:0000313" key="14">
    <source>
        <dbReference type="Proteomes" id="UP000270190"/>
    </source>
</evidence>
<dbReference type="Gene3D" id="3.40.50.300">
    <property type="entry name" value="P-loop containing nucleotide triphosphate hydrolases"/>
    <property type="match status" value="1"/>
</dbReference>
<dbReference type="InterPro" id="IPR051535">
    <property type="entry name" value="Siderophore_ABC-ATPase"/>
</dbReference>
<dbReference type="GO" id="GO:0005886">
    <property type="term" value="C:plasma membrane"/>
    <property type="evidence" value="ECO:0007669"/>
    <property type="project" value="UniProtKB-SubCell"/>
</dbReference>
<sequence>MTRLNISQLDVFYGKKKTVEAVDLEIPDQQITAIIGPNGCGKSTLLKAIARIIPYEQGSILLDGKEIHTQASLDIAKKLAILPQSPETPIGLSVHDLVSYGRYPHQKKVKATTADKEVIDWALKVTQIVELKHALIDQLSGGQRQRVWIAMALAQNTDFIVLDEPTTYLDISHQLEVLELLKKLNIQQHRTIIMVLHDLNQAARYADYIVAMKAGKMLYAGTPAEVVTPERLKHIFNIATEIDWDTHHDCPRCISYNLIQEKGEN</sequence>
<dbReference type="Pfam" id="PF00005">
    <property type="entry name" value="ABC_tran"/>
    <property type="match status" value="1"/>
</dbReference>
<dbReference type="AlphaFoldDB" id="A0A1D2LKN1"/>
<keyword evidence="13" id="KW-1185">Reference proteome</keyword>
<dbReference type="GO" id="GO:0016887">
    <property type="term" value="F:ATP hydrolysis activity"/>
    <property type="evidence" value="ECO:0007669"/>
    <property type="project" value="InterPro"/>
</dbReference>
<evidence type="ECO:0000256" key="8">
    <source>
        <dbReference type="ARBA" id="ARBA00023065"/>
    </source>
</evidence>
<evidence type="ECO:0000256" key="7">
    <source>
        <dbReference type="ARBA" id="ARBA00023004"/>
    </source>
</evidence>
<dbReference type="EMBL" id="OUNC01000001">
    <property type="protein sequence ID" value="SPP25495.1"/>
    <property type="molecule type" value="Genomic_DNA"/>
</dbReference>
<dbReference type="Proteomes" id="UP000270190">
    <property type="component" value="Unassembled WGS sequence"/>
</dbReference>
<evidence type="ECO:0000313" key="13">
    <source>
        <dbReference type="Proteomes" id="UP000243591"/>
    </source>
</evidence>
<keyword evidence="3" id="KW-1003">Cell membrane</keyword>
<dbReference type="SMART" id="SM00382">
    <property type="entry name" value="AAA"/>
    <property type="match status" value="1"/>
</dbReference>
<evidence type="ECO:0000256" key="4">
    <source>
        <dbReference type="ARBA" id="ARBA00022496"/>
    </source>
</evidence>
<keyword evidence="9" id="KW-0472">Membrane</keyword>
<dbReference type="PANTHER" id="PTHR42771:SF4">
    <property type="entry name" value="IRON(3+)-HYDROXAMATE IMPORT ATP-BINDING PROTEIN FHUC"/>
    <property type="match status" value="1"/>
</dbReference>
<reference evidence="12" key="3">
    <citation type="submission" date="2018-04" db="EMBL/GenBank/DDBJ databases">
        <authorList>
            <person name="Go L.Y."/>
            <person name="Mitchell J.A."/>
        </authorList>
    </citation>
    <scope>NUCLEOTIDE SEQUENCE</scope>
    <source>
        <strain evidence="12">BSAS1 3</strain>
    </source>
</reference>
<evidence type="ECO:0000256" key="5">
    <source>
        <dbReference type="ARBA" id="ARBA00022741"/>
    </source>
</evidence>
<comment type="subcellular location">
    <subcellularLocation>
        <location evidence="1">Cell membrane</location>
        <topology evidence="1">Peripheral membrane protein</topology>
    </subcellularLocation>
</comment>
<dbReference type="STRING" id="2756.BFR44_09400"/>
<dbReference type="SUPFAM" id="SSF52540">
    <property type="entry name" value="P-loop containing nucleoside triphosphate hydrolases"/>
    <property type="match status" value="1"/>
</dbReference>
<feature type="domain" description="ABC transporter" evidence="10">
    <location>
        <begin position="4"/>
        <end position="239"/>
    </location>
</feature>
<evidence type="ECO:0000259" key="10">
    <source>
        <dbReference type="PROSITE" id="PS50893"/>
    </source>
</evidence>
<evidence type="ECO:0000256" key="2">
    <source>
        <dbReference type="ARBA" id="ARBA00022448"/>
    </source>
</evidence>
<dbReference type="PROSITE" id="PS50893">
    <property type="entry name" value="ABC_TRANSPORTER_2"/>
    <property type="match status" value="1"/>
</dbReference>
<evidence type="ECO:0000256" key="3">
    <source>
        <dbReference type="ARBA" id="ARBA00022475"/>
    </source>
</evidence>
<accession>A0A1D2LKN1</accession>
<protein>
    <submittedName>
        <fullName evidence="11">ABC transporter ATP-binding protein</fullName>
    </submittedName>
    <submittedName>
        <fullName evidence="12">Ferrichrome ABC transporter (ATP-binding protein)</fullName>
    </submittedName>
</protein>
<dbReference type="InterPro" id="IPR003593">
    <property type="entry name" value="AAA+_ATPase"/>
</dbReference>
<evidence type="ECO:0000256" key="9">
    <source>
        <dbReference type="ARBA" id="ARBA00023136"/>
    </source>
</evidence>
<dbReference type="RefSeq" id="WP_029091659.1">
    <property type="nucleotide sequence ID" value="NZ_CBCPHX010000002.1"/>
</dbReference>
<dbReference type="FunFam" id="3.40.50.300:FF:000134">
    <property type="entry name" value="Iron-enterobactin ABC transporter ATP-binding protein"/>
    <property type="match status" value="1"/>
</dbReference>
<evidence type="ECO:0000313" key="11">
    <source>
        <dbReference type="EMBL" id="ATF26306.1"/>
    </source>
</evidence>
<dbReference type="InterPro" id="IPR027417">
    <property type="entry name" value="P-loop_NTPase"/>
</dbReference>
<evidence type="ECO:0000256" key="6">
    <source>
        <dbReference type="ARBA" id="ARBA00022840"/>
    </source>
</evidence>
<reference evidence="11 13" key="1">
    <citation type="submission" date="2017-09" db="EMBL/GenBank/DDBJ databases">
        <title>Complete Genome Sequences of Two Strains of the Meat Spoilage Bacterium Brochothrix thermosphacta Isolated from Ground Chicken.</title>
        <authorList>
            <person name="Paoli G.C."/>
            <person name="Wijey C."/>
            <person name="Chen C.-Y."/>
            <person name="Nguyen L."/>
            <person name="Yan X."/>
            <person name="Irwin P.L."/>
        </authorList>
    </citation>
    <scope>NUCLEOTIDE SEQUENCE [LARGE SCALE GENOMIC DNA]</scope>
    <source>
        <strain evidence="11 13">BI</strain>
    </source>
</reference>
<keyword evidence="7" id="KW-0408">Iron</keyword>
<dbReference type="KEGG" id="bths:CNY62_07905"/>